<keyword evidence="4" id="KW-1185">Reference proteome</keyword>
<name>A0A074Y4Q9_AURPU</name>
<keyword evidence="2" id="KW-0812">Transmembrane</keyword>
<dbReference type="OrthoDB" id="3901005at2759"/>
<evidence type="ECO:0000313" key="3">
    <source>
        <dbReference type="EMBL" id="KEQ89152.1"/>
    </source>
</evidence>
<dbReference type="EMBL" id="KL584974">
    <property type="protein sequence ID" value="KEQ89152.1"/>
    <property type="molecule type" value="Genomic_DNA"/>
</dbReference>
<reference evidence="3 4" key="1">
    <citation type="journal article" date="2014" name="BMC Genomics">
        <title>Genome sequencing of four Aureobasidium pullulans varieties: biotechnological potential, stress tolerance, and description of new species.</title>
        <authorList>
            <person name="Gostin Ar C."/>
            <person name="Ohm R.A."/>
            <person name="Kogej T."/>
            <person name="Sonjak S."/>
            <person name="Turk M."/>
            <person name="Zajc J."/>
            <person name="Zalar P."/>
            <person name="Grube M."/>
            <person name="Sun H."/>
            <person name="Han J."/>
            <person name="Sharma A."/>
            <person name="Chiniquy J."/>
            <person name="Ngan C.Y."/>
            <person name="Lipzen A."/>
            <person name="Barry K."/>
            <person name="Grigoriev I.V."/>
            <person name="Gunde-Cimerman N."/>
        </authorList>
    </citation>
    <scope>NUCLEOTIDE SEQUENCE [LARGE SCALE GENOMIC DNA]</scope>
    <source>
        <strain evidence="3 4">EXF-150</strain>
    </source>
</reference>
<dbReference type="AlphaFoldDB" id="A0A074Y4Q9"/>
<feature type="transmembrane region" description="Helical" evidence="2">
    <location>
        <begin position="16"/>
        <end position="40"/>
    </location>
</feature>
<sequence>MLKAGDPFVQAELLNLIHAIATLVKCIAFYIVICALKLLVVHVLKVDLGPAAEAFVKELRNHAKPPTFHAQGGTWPNEDAGQEKREA</sequence>
<organism evidence="3 4">
    <name type="scientific">Aureobasidium pullulans EXF-150</name>
    <dbReference type="NCBI Taxonomy" id="1043002"/>
    <lineage>
        <taxon>Eukaryota</taxon>
        <taxon>Fungi</taxon>
        <taxon>Dikarya</taxon>
        <taxon>Ascomycota</taxon>
        <taxon>Pezizomycotina</taxon>
        <taxon>Dothideomycetes</taxon>
        <taxon>Dothideomycetidae</taxon>
        <taxon>Dothideales</taxon>
        <taxon>Saccotheciaceae</taxon>
        <taxon>Aureobasidium</taxon>
    </lineage>
</organism>
<dbReference type="Proteomes" id="UP000030706">
    <property type="component" value="Unassembled WGS sequence"/>
</dbReference>
<evidence type="ECO:0000256" key="2">
    <source>
        <dbReference type="SAM" id="Phobius"/>
    </source>
</evidence>
<feature type="region of interest" description="Disordered" evidence="1">
    <location>
        <begin position="64"/>
        <end position="87"/>
    </location>
</feature>
<keyword evidence="2" id="KW-0472">Membrane</keyword>
<gene>
    <name evidence="3" type="ORF">M438DRAFT_340969</name>
</gene>
<keyword evidence="2" id="KW-1133">Transmembrane helix</keyword>
<evidence type="ECO:0000313" key="4">
    <source>
        <dbReference type="Proteomes" id="UP000030706"/>
    </source>
</evidence>
<dbReference type="RefSeq" id="XP_029765339.1">
    <property type="nucleotide sequence ID" value="XM_029904386.1"/>
</dbReference>
<protein>
    <submittedName>
        <fullName evidence="3">Uncharacterized protein</fullName>
    </submittedName>
</protein>
<evidence type="ECO:0000256" key="1">
    <source>
        <dbReference type="SAM" id="MobiDB-lite"/>
    </source>
</evidence>
<accession>A0A074Y4Q9</accession>
<proteinExistence type="predicted"/>
<dbReference type="GeneID" id="40746692"/>
<dbReference type="HOGENOM" id="CLU_2612401_0_0_1"/>